<sequence>MLKSQLEFFKKTIEEANQDGKPAPVAKYFHVLDTEVFITGTRISESGIDQAPELEMEKLNPVEQALLTGIREVYEGRHADVTEMLPEDTPFERAWVIEDHLYGLTFKKIQ</sequence>
<keyword evidence="2" id="KW-1185">Reference proteome</keyword>
<accession>A0A2I7QI64</accession>
<dbReference type="EMBL" id="MG720308">
    <property type="protein sequence ID" value="AUR81083.1"/>
    <property type="molecule type" value="Genomic_DNA"/>
</dbReference>
<dbReference type="OrthoDB" id="34352at10239"/>
<evidence type="ECO:0000313" key="2">
    <source>
        <dbReference type="Proteomes" id="UP000240536"/>
    </source>
</evidence>
<reference evidence="2" key="1">
    <citation type="submission" date="2017-12" db="EMBL/GenBank/DDBJ databases">
        <title>Phage resistance in Vibrio sp. unravels a complex metabolic adaptation strategy.</title>
        <authorList>
            <person name="Skliros D."/>
            <person name="Kalatzis P.G."/>
            <person name="Katharios P."/>
            <person name="Flemetakis E."/>
        </authorList>
    </citation>
    <scope>NUCLEOTIDE SEQUENCE [LARGE SCALE GENOMIC DNA]</scope>
</reference>
<proteinExistence type="predicted"/>
<organism evidence="1 2">
    <name type="scientific">Vibrio phage Aphrodite1</name>
    <dbReference type="NCBI Taxonomy" id="2070057"/>
    <lineage>
        <taxon>Viruses</taxon>
        <taxon>Duplodnaviria</taxon>
        <taxon>Heunggongvirae</taxon>
        <taxon>Uroviricota</taxon>
        <taxon>Caudoviricetes</taxon>
        <taxon>Chimalliviridae</taxon>
        <taxon>Gorgonvirinae</taxon>
        <taxon>Aphroditevirus</taxon>
        <taxon>Aphroditevirus aphrodite1</taxon>
    </lineage>
</organism>
<dbReference type="Proteomes" id="UP000240536">
    <property type="component" value="Segment"/>
</dbReference>
<evidence type="ECO:0000313" key="1">
    <source>
        <dbReference type="EMBL" id="AUR81083.1"/>
    </source>
</evidence>
<name>A0A2I7QI64_9CAUD</name>
<protein>
    <submittedName>
        <fullName evidence="1">Uncharacterized protein</fullName>
    </submittedName>
</protein>
<gene>
    <name evidence="1" type="ORF">Aphrodite1_0024</name>
</gene>